<organism evidence="3 4">
    <name type="scientific">Plectonema cf. radiosum LEGE 06105</name>
    <dbReference type="NCBI Taxonomy" id="945769"/>
    <lineage>
        <taxon>Bacteria</taxon>
        <taxon>Bacillati</taxon>
        <taxon>Cyanobacteriota</taxon>
        <taxon>Cyanophyceae</taxon>
        <taxon>Oscillatoriophycideae</taxon>
        <taxon>Oscillatoriales</taxon>
        <taxon>Microcoleaceae</taxon>
        <taxon>Plectonema</taxon>
    </lineage>
</organism>
<evidence type="ECO:0000256" key="2">
    <source>
        <dbReference type="SAM" id="Phobius"/>
    </source>
</evidence>
<keyword evidence="2" id="KW-0812">Transmembrane</keyword>
<evidence type="ECO:0000313" key="3">
    <source>
        <dbReference type="EMBL" id="MBE9215885.1"/>
    </source>
</evidence>
<keyword evidence="1" id="KW-0175">Coiled coil</keyword>
<protein>
    <submittedName>
        <fullName evidence="3">Uncharacterized protein</fullName>
    </submittedName>
</protein>
<dbReference type="RefSeq" id="WP_193924152.1">
    <property type="nucleotide sequence ID" value="NZ_JADEWL010000124.1"/>
</dbReference>
<accession>A0A8J7F803</accession>
<sequence>MSETNQVKITDKTSKNSAFSQVKKILIGIVVATIAGAALYGAGWFQARSQFSANDEKIQLESELQQTKEQLTTAKNRAYLMEARGDLYDTTVNLDSRNFGVANTRLEEAAAALSKVSDVNGSLNITKIKELQQAISKKNINVAVNLEQQRNTVLSYINVLNQLIPAEENLTIPGSSESPN</sequence>
<name>A0A8J7F803_9CYAN</name>
<feature type="transmembrane region" description="Helical" evidence="2">
    <location>
        <begin position="25"/>
        <end position="45"/>
    </location>
</feature>
<keyword evidence="2" id="KW-0472">Membrane</keyword>
<dbReference type="Proteomes" id="UP000620559">
    <property type="component" value="Unassembled WGS sequence"/>
</dbReference>
<evidence type="ECO:0000313" key="4">
    <source>
        <dbReference type="Proteomes" id="UP000620559"/>
    </source>
</evidence>
<dbReference type="EMBL" id="JADEWL010000124">
    <property type="protein sequence ID" value="MBE9215885.1"/>
    <property type="molecule type" value="Genomic_DNA"/>
</dbReference>
<keyword evidence="2" id="KW-1133">Transmembrane helix</keyword>
<keyword evidence="4" id="KW-1185">Reference proteome</keyword>
<proteinExistence type="predicted"/>
<reference evidence="3" key="1">
    <citation type="submission" date="2020-10" db="EMBL/GenBank/DDBJ databases">
        <authorList>
            <person name="Castelo-Branco R."/>
            <person name="Eusebio N."/>
            <person name="Adriana R."/>
            <person name="Vieira A."/>
            <person name="Brugerolle De Fraissinette N."/>
            <person name="Rezende De Castro R."/>
            <person name="Schneider M.P."/>
            <person name="Vasconcelos V."/>
            <person name="Leao P.N."/>
        </authorList>
    </citation>
    <scope>NUCLEOTIDE SEQUENCE</scope>
    <source>
        <strain evidence="3">LEGE 06105</strain>
    </source>
</reference>
<feature type="coiled-coil region" evidence="1">
    <location>
        <begin position="50"/>
        <end position="77"/>
    </location>
</feature>
<gene>
    <name evidence="3" type="ORF">IQ247_25025</name>
</gene>
<comment type="caution">
    <text evidence="3">The sequence shown here is derived from an EMBL/GenBank/DDBJ whole genome shotgun (WGS) entry which is preliminary data.</text>
</comment>
<evidence type="ECO:0000256" key="1">
    <source>
        <dbReference type="SAM" id="Coils"/>
    </source>
</evidence>
<dbReference type="AlphaFoldDB" id="A0A8J7F803"/>